<gene>
    <name evidence="2" type="ORF">F2Q68_00031228</name>
</gene>
<sequence>MLLNARLLPSDNIELTYSKDQSYPPEKDKVIAESGDEVGVNEESNRVIGMEDKGILESGDVVGVKDDLNRVVGMEKNKGIVESGDEIGSIGQEKRIDIEETFKKKEGRAEKCERSMQSESSGNRKSGEILTRKEASQGVEVREWSPVSPGRVDMNLLQEDDDACKLSRCDRGGVGGLD</sequence>
<evidence type="ECO:0000313" key="3">
    <source>
        <dbReference type="Proteomes" id="UP000712281"/>
    </source>
</evidence>
<feature type="region of interest" description="Disordered" evidence="1">
    <location>
        <begin position="107"/>
        <end position="147"/>
    </location>
</feature>
<dbReference type="Proteomes" id="UP000712281">
    <property type="component" value="Unassembled WGS sequence"/>
</dbReference>
<dbReference type="EMBL" id="QGKW02002005">
    <property type="protein sequence ID" value="KAF2540432.1"/>
    <property type="molecule type" value="Genomic_DNA"/>
</dbReference>
<reference evidence="2" key="1">
    <citation type="submission" date="2019-12" db="EMBL/GenBank/DDBJ databases">
        <title>Genome sequencing and annotation of Brassica cretica.</title>
        <authorList>
            <person name="Studholme D.J."/>
            <person name="Sarris P.F."/>
        </authorList>
    </citation>
    <scope>NUCLEOTIDE SEQUENCE</scope>
    <source>
        <strain evidence="2">PFS-001/15</strain>
        <tissue evidence="2">Leaf</tissue>
    </source>
</reference>
<proteinExistence type="predicted"/>
<feature type="compositionally biased region" description="Basic and acidic residues" evidence="1">
    <location>
        <begin position="125"/>
        <end position="143"/>
    </location>
</feature>
<comment type="caution">
    <text evidence="2">The sequence shown here is derived from an EMBL/GenBank/DDBJ whole genome shotgun (WGS) entry which is preliminary data.</text>
</comment>
<name>A0A8S9GB18_BRACR</name>
<evidence type="ECO:0000313" key="2">
    <source>
        <dbReference type="EMBL" id="KAF2540432.1"/>
    </source>
</evidence>
<protein>
    <submittedName>
        <fullName evidence="2">Uncharacterized protein</fullName>
    </submittedName>
</protein>
<organism evidence="2 3">
    <name type="scientific">Brassica cretica</name>
    <name type="common">Mustard</name>
    <dbReference type="NCBI Taxonomy" id="69181"/>
    <lineage>
        <taxon>Eukaryota</taxon>
        <taxon>Viridiplantae</taxon>
        <taxon>Streptophyta</taxon>
        <taxon>Embryophyta</taxon>
        <taxon>Tracheophyta</taxon>
        <taxon>Spermatophyta</taxon>
        <taxon>Magnoliopsida</taxon>
        <taxon>eudicotyledons</taxon>
        <taxon>Gunneridae</taxon>
        <taxon>Pentapetalae</taxon>
        <taxon>rosids</taxon>
        <taxon>malvids</taxon>
        <taxon>Brassicales</taxon>
        <taxon>Brassicaceae</taxon>
        <taxon>Brassiceae</taxon>
        <taxon>Brassica</taxon>
    </lineage>
</organism>
<feature type="compositionally biased region" description="Basic and acidic residues" evidence="1">
    <location>
        <begin position="107"/>
        <end position="116"/>
    </location>
</feature>
<accession>A0A8S9GB18</accession>
<evidence type="ECO:0000256" key="1">
    <source>
        <dbReference type="SAM" id="MobiDB-lite"/>
    </source>
</evidence>
<dbReference type="AlphaFoldDB" id="A0A8S9GB18"/>